<dbReference type="NCBIfam" id="NF038032">
    <property type="entry name" value="CehA_McbA_metalo"/>
    <property type="match status" value="1"/>
</dbReference>
<dbReference type="PANTHER" id="PTHR42924:SF3">
    <property type="entry name" value="POLYMERASE_HISTIDINOL PHOSPHATASE N-TERMINAL DOMAIN-CONTAINING PROTEIN"/>
    <property type="match status" value="1"/>
</dbReference>
<dbReference type="RefSeq" id="WP_213542958.1">
    <property type="nucleotide sequence ID" value="NZ_AP023420.1"/>
</dbReference>
<name>A0A810QCW1_9FIRM</name>
<evidence type="ECO:0000313" key="2">
    <source>
        <dbReference type="EMBL" id="BCK84012.1"/>
    </source>
</evidence>
<dbReference type="Gene3D" id="3.20.20.140">
    <property type="entry name" value="Metal-dependent hydrolases"/>
    <property type="match status" value="1"/>
</dbReference>
<organism evidence="2 3">
    <name type="scientific">Pusillibacter faecalis</name>
    <dbReference type="NCBI Taxonomy" id="2714358"/>
    <lineage>
        <taxon>Bacteria</taxon>
        <taxon>Bacillati</taxon>
        <taxon>Bacillota</taxon>
        <taxon>Clostridia</taxon>
        <taxon>Eubacteriales</taxon>
        <taxon>Oscillospiraceae</taxon>
        <taxon>Pusillibacter</taxon>
    </lineage>
</organism>
<dbReference type="PANTHER" id="PTHR42924">
    <property type="entry name" value="EXONUCLEASE"/>
    <property type="match status" value="1"/>
</dbReference>
<keyword evidence="3" id="KW-1185">Reference proteome</keyword>
<dbReference type="GO" id="GO:0035312">
    <property type="term" value="F:5'-3' DNA exonuclease activity"/>
    <property type="evidence" value="ECO:0007669"/>
    <property type="project" value="TreeGrafter"/>
</dbReference>
<sequence>MKKSLFPDGGVWLKGNIHSHSTVSDGMFSPRELAELYRDHGYAFLAMTDHNVLVSHSELPEDQIILLTGLEHDLEYSPDKCIHVVGIAAAGKEETEYLCKRYSPAELKDQRLVDLMREDGQFVSLAHPVWSRMGAEEILGLEGLHAVEVFNNGTEHLCHGGHGEIWWDMLLRQGKRVFATAVDDVHVAEDLFGGWIWVKATRRSREAILDALFQGNYYSSTGPEIYDFGLDGEQVYVSCSECREIHFVTYSPRGKSLFAEPDGVLKEACYTLTGRESYVRVVCVDHNGKSAWSNPIFFDE</sequence>
<dbReference type="SMART" id="SM00481">
    <property type="entry name" value="POLIIIAc"/>
    <property type="match status" value="1"/>
</dbReference>
<dbReference type="InterPro" id="IPR016195">
    <property type="entry name" value="Pol/histidinol_Pase-like"/>
</dbReference>
<dbReference type="Proteomes" id="UP000679848">
    <property type="component" value="Chromosome"/>
</dbReference>
<dbReference type="KEGG" id="pfaa:MM59RIKEN_13310"/>
<reference evidence="2" key="1">
    <citation type="submission" date="2020-09" db="EMBL/GenBank/DDBJ databases">
        <title>New species isolated from human feces.</title>
        <authorList>
            <person name="Kitahara M."/>
            <person name="Shigeno Y."/>
            <person name="Shime M."/>
            <person name="Matsumoto Y."/>
            <person name="Nakamura S."/>
            <person name="Motooka D."/>
            <person name="Fukuoka S."/>
            <person name="Nishikawa H."/>
            <person name="Benno Y."/>
        </authorList>
    </citation>
    <scope>NUCLEOTIDE SEQUENCE</scope>
    <source>
        <strain evidence="2">MM59</strain>
    </source>
</reference>
<evidence type="ECO:0000313" key="3">
    <source>
        <dbReference type="Proteomes" id="UP000679848"/>
    </source>
</evidence>
<evidence type="ECO:0000259" key="1">
    <source>
        <dbReference type="SMART" id="SM00481"/>
    </source>
</evidence>
<feature type="domain" description="Polymerase/histidinol phosphatase N-terminal" evidence="1">
    <location>
        <begin position="15"/>
        <end position="76"/>
    </location>
</feature>
<gene>
    <name evidence="2" type="ORF">MM59RIKEN_13310</name>
</gene>
<dbReference type="EMBL" id="AP023420">
    <property type="protein sequence ID" value="BCK84012.1"/>
    <property type="molecule type" value="Genomic_DNA"/>
</dbReference>
<accession>A0A810QCW1</accession>
<dbReference type="InterPro" id="IPR003141">
    <property type="entry name" value="Pol/His_phosphatase_N"/>
</dbReference>
<dbReference type="GO" id="GO:0004534">
    <property type="term" value="F:5'-3' RNA exonuclease activity"/>
    <property type="evidence" value="ECO:0007669"/>
    <property type="project" value="TreeGrafter"/>
</dbReference>
<dbReference type="SUPFAM" id="SSF89550">
    <property type="entry name" value="PHP domain-like"/>
    <property type="match status" value="1"/>
</dbReference>
<proteinExistence type="predicted"/>
<dbReference type="InterPro" id="IPR052018">
    <property type="entry name" value="PHP_domain"/>
</dbReference>
<dbReference type="AlphaFoldDB" id="A0A810QCW1"/>
<protein>
    <submittedName>
        <fullName evidence="2">Phosphotransferase</fullName>
    </submittedName>
</protein>